<dbReference type="Proteomes" id="UP000825933">
    <property type="component" value="Unassembled WGS sequence"/>
</dbReference>
<keyword evidence="4 6" id="KW-1133">Transmembrane helix</keyword>
<evidence type="ECO:0000256" key="5">
    <source>
        <dbReference type="ARBA" id="ARBA00023136"/>
    </source>
</evidence>
<evidence type="ECO:0000256" key="6">
    <source>
        <dbReference type="SAM" id="Phobius"/>
    </source>
</evidence>
<keyword evidence="2" id="KW-1003">Cell membrane</keyword>
<dbReference type="InterPro" id="IPR003400">
    <property type="entry name" value="ExbD"/>
</dbReference>
<name>A0A8T5UTF5_9EURY</name>
<accession>A0A8T5UTF5</accession>
<dbReference type="RefSeq" id="WP_223790864.1">
    <property type="nucleotide sequence ID" value="NZ_JAIOUQ010000003.1"/>
</dbReference>
<dbReference type="AlphaFoldDB" id="A0A8T5UTF5"/>
<organism evidence="7 8">
    <name type="scientific">Methanobacterium spitsbergense</name>
    <dbReference type="NCBI Taxonomy" id="2874285"/>
    <lineage>
        <taxon>Archaea</taxon>
        <taxon>Methanobacteriati</taxon>
        <taxon>Methanobacteriota</taxon>
        <taxon>Methanomada group</taxon>
        <taxon>Methanobacteria</taxon>
        <taxon>Methanobacteriales</taxon>
        <taxon>Methanobacteriaceae</taxon>
        <taxon>Methanobacterium</taxon>
    </lineage>
</organism>
<dbReference type="GO" id="GO:0022857">
    <property type="term" value="F:transmembrane transporter activity"/>
    <property type="evidence" value="ECO:0007669"/>
    <property type="project" value="InterPro"/>
</dbReference>
<feature type="transmembrane region" description="Helical" evidence="6">
    <location>
        <begin position="21"/>
        <end position="41"/>
    </location>
</feature>
<dbReference type="Pfam" id="PF02472">
    <property type="entry name" value="ExbD"/>
    <property type="match status" value="1"/>
</dbReference>
<evidence type="ECO:0000256" key="4">
    <source>
        <dbReference type="ARBA" id="ARBA00022989"/>
    </source>
</evidence>
<sequence length="132" mass="14183">MALDTSKYRNKLQENNPRVNLVPLIDVIFTILIFLMVTSSFQAAADTSSSSGKPEINQTAGPSDYYLIPVAGLKLVTVNGIDMSKDIKNGAIAVHTRVIDEGEIIIKAKEGAIVITAPSDMSPDQAVNIPQQ</sequence>
<dbReference type="EMBL" id="JAIOUQ010000003">
    <property type="protein sequence ID" value="MBZ2165246.1"/>
    <property type="molecule type" value="Genomic_DNA"/>
</dbReference>
<keyword evidence="8" id="KW-1185">Reference proteome</keyword>
<comment type="subcellular location">
    <subcellularLocation>
        <location evidence="1">Cell membrane</location>
        <topology evidence="1">Single-pass membrane protein</topology>
    </subcellularLocation>
</comment>
<proteinExistence type="predicted"/>
<reference evidence="8" key="1">
    <citation type="journal article" date="2022" name="Microbiol. Resour. Announc.">
        <title>Draft Genome Sequence of a Methanogenic Archaeon from West Spitsbergen Permafrost.</title>
        <authorList>
            <person name="Trubitsyn V."/>
            <person name="Rivkina E."/>
            <person name="Shcherbakova V."/>
        </authorList>
    </citation>
    <scope>NUCLEOTIDE SEQUENCE [LARGE SCALE GENOMIC DNA]</scope>
    <source>
        <strain evidence="8">VT</strain>
    </source>
</reference>
<evidence type="ECO:0000256" key="2">
    <source>
        <dbReference type="ARBA" id="ARBA00022475"/>
    </source>
</evidence>
<evidence type="ECO:0000256" key="1">
    <source>
        <dbReference type="ARBA" id="ARBA00004162"/>
    </source>
</evidence>
<evidence type="ECO:0000313" key="8">
    <source>
        <dbReference type="Proteomes" id="UP000825933"/>
    </source>
</evidence>
<evidence type="ECO:0000256" key="3">
    <source>
        <dbReference type="ARBA" id="ARBA00022692"/>
    </source>
</evidence>
<keyword evidence="3 6" id="KW-0812">Transmembrane</keyword>
<protein>
    <submittedName>
        <fullName evidence="7">Biopolymer transporter ExbD</fullName>
    </submittedName>
</protein>
<comment type="caution">
    <text evidence="7">The sequence shown here is derived from an EMBL/GenBank/DDBJ whole genome shotgun (WGS) entry which is preliminary data.</text>
</comment>
<gene>
    <name evidence="7" type="ORF">K8N75_04200</name>
</gene>
<evidence type="ECO:0000313" key="7">
    <source>
        <dbReference type="EMBL" id="MBZ2165246.1"/>
    </source>
</evidence>
<dbReference type="GO" id="GO:0005886">
    <property type="term" value="C:plasma membrane"/>
    <property type="evidence" value="ECO:0007669"/>
    <property type="project" value="UniProtKB-SubCell"/>
</dbReference>
<keyword evidence="5 6" id="KW-0472">Membrane</keyword>